<feature type="region of interest" description="Disordered" evidence="1">
    <location>
        <begin position="396"/>
        <end position="607"/>
    </location>
</feature>
<feature type="compositionally biased region" description="Polar residues" evidence="1">
    <location>
        <begin position="889"/>
        <end position="906"/>
    </location>
</feature>
<feature type="compositionally biased region" description="Low complexity" evidence="1">
    <location>
        <begin position="588"/>
        <end position="600"/>
    </location>
</feature>
<evidence type="ECO:0000313" key="2">
    <source>
        <dbReference type="EMBL" id="ORY33684.1"/>
    </source>
</evidence>
<evidence type="ECO:0000313" key="3">
    <source>
        <dbReference type="Proteomes" id="UP000193986"/>
    </source>
</evidence>
<name>A0A1Y2BFU2_9TREE</name>
<feature type="compositionally biased region" description="Low complexity" evidence="1">
    <location>
        <begin position="951"/>
        <end position="960"/>
    </location>
</feature>
<feature type="compositionally biased region" description="Low complexity" evidence="1">
    <location>
        <begin position="420"/>
        <end position="429"/>
    </location>
</feature>
<feature type="compositionally biased region" description="Acidic residues" evidence="1">
    <location>
        <begin position="431"/>
        <end position="448"/>
    </location>
</feature>
<feature type="region of interest" description="Disordered" evidence="1">
    <location>
        <begin position="662"/>
        <end position="909"/>
    </location>
</feature>
<dbReference type="AlphaFoldDB" id="A0A1Y2BFU2"/>
<feature type="compositionally biased region" description="Polar residues" evidence="1">
    <location>
        <begin position="986"/>
        <end position="998"/>
    </location>
</feature>
<feature type="region of interest" description="Disordered" evidence="1">
    <location>
        <begin position="311"/>
        <end position="381"/>
    </location>
</feature>
<sequence>MVCKVIRLSATVVSDFSPVSFEDPIAVQQQVTLVTIAFQTGEDEPMIGQVVNVSKELLKSYIAPISDMPTSSSSKAEGSQVPIAQEDVLASNPPDALEQVDTPNVLPNGMSTIGLPVPELELAQPATNPPAVSQKTVDETLRPSSPEAAPQIPAKGRAKGRRSAPSPSPIVESSEDENMSSRGGKKSSSRKSEASDIFWSAYDSNGILTAAQRRQIAQRGVCAICLASQTHLQKDCPVVKDGLESLQRVLAEREEEAEKSQGSLAADFAPSIEAIKNWIQRLTNLKKRVISGAQTQSGGSWTSPVRLVHDAATPSPELPSVPTATVSPINLISPSSVEPTNDLTEDAGKHESASNALDPPNSPPSDTSFHTPASAPTSTAGEQFLPQIHLRALQRPRKAGSLSGLSVSDARIETEDSASESESGSDSASVDNDEQLESEDDESSDEENADSKSATSDTESLSEAASESGSESNESDDGRSVPSDPEQALQHFMSKPLSRKEQETARLSAIHLPASTPLVEAVDPSSDSEESASDDAEPQALPAGSRNRAESVSSIGDFGDAASQASSEAHSEIRPISQIPAVKPTDESISATSSAATSPSQVLGERARRFAEIDEMAGSSPAVEQFPGVVALNEAIADEERPEKEARKAVLVQETFGSDALGAPWNGRAKVIDGLPSPPSSNSGMDAEATQLDPRVMEGEVDGDLTPRAMRGAPASQSMAPPAEAQPAQQQLLSPIQTSQRRLRSKASDSQDAIAASQDSVTRETRRTSRQPSATPKQRHAELVVELSPRITTRSRSKELTVSPRIPTRSLVPASPGGRKSSRTDPTPPPRLRSLRSASAGIAIDVDGGLTANGTSQRTTRNRRFSSQQSSQIDELDSSQPNIPPLVQSAEQNGDALSSSAPQPSQLARIHESPLFMTQGSQPLVAETQAYNVFPSSIEPERSQSPSSDTVSRSNGSVTRGSRRVVRPASPILEEDEGSATPVPNGHTNGTVASSSAALESDIESDNVATTTNAADEDDESSIFIPPARTTLAAPSRQYSLASSQPSLSIPTLSGLSKDALRNRSFMRGASSQPVKSSSSGMLNGLGKDESSDSEASNSSDDEVPNGLKGRIAGRRPGIERRRTNGNMVGW</sequence>
<feature type="compositionally biased region" description="Polar residues" evidence="1">
    <location>
        <begin position="322"/>
        <end position="342"/>
    </location>
</feature>
<feature type="compositionally biased region" description="Polar residues" evidence="1">
    <location>
        <begin position="364"/>
        <end position="381"/>
    </location>
</feature>
<dbReference type="EMBL" id="MCFC01000005">
    <property type="protein sequence ID" value="ORY33684.1"/>
    <property type="molecule type" value="Genomic_DNA"/>
</dbReference>
<organism evidence="2 3">
    <name type="scientific">Naematelia encephala</name>
    <dbReference type="NCBI Taxonomy" id="71784"/>
    <lineage>
        <taxon>Eukaryota</taxon>
        <taxon>Fungi</taxon>
        <taxon>Dikarya</taxon>
        <taxon>Basidiomycota</taxon>
        <taxon>Agaricomycotina</taxon>
        <taxon>Tremellomycetes</taxon>
        <taxon>Tremellales</taxon>
        <taxon>Naemateliaceae</taxon>
        <taxon>Naematelia</taxon>
    </lineage>
</organism>
<dbReference type="STRING" id="71784.A0A1Y2BFU2"/>
<feature type="compositionally biased region" description="Acidic residues" evidence="1">
    <location>
        <begin position="526"/>
        <end position="537"/>
    </location>
</feature>
<dbReference type="OrthoDB" id="2565095at2759"/>
<dbReference type="Proteomes" id="UP000193986">
    <property type="component" value="Unassembled WGS sequence"/>
</dbReference>
<dbReference type="InParanoid" id="A0A1Y2BFU2"/>
<feature type="region of interest" description="Disordered" evidence="1">
    <location>
        <begin position="938"/>
        <end position="1002"/>
    </location>
</feature>
<evidence type="ECO:0000256" key="1">
    <source>
        <dbReference type="SAM" id="MobiDB-lite"/>
    </source>
</evidence>
<gene>
    <name evidence="2" type="ORF">BCR39DRAFT_263127</name>
</gene>
<feature type="compositionally biased region" description="Low complexity" evidence="1">
    <location>
        <begin position="451"/>
        <end position="472"/>
    </location>
</feature>
<protein>
    <submittedName>
        <fullName evidence="2">Uncharacterized protein</fullName>
    </submittedName>
</protein>
<proteinExistence type="predicted"/>
<feature type="compositionally biased region" description="Low complexity" evidence="1">
    <location>
        <begin position="855"/>
        <end position="872"/>
    </location>
</feature>
<keyword evidence="3" id="KW-1185">Reference proteome</keyword>
<feature type="compositionally biased region" description="Low complexity" evidence="1">
    <location>
        <begin position="748"/>
        <end position="760"/>
    </location>
</feature>
<feature type="compositionally biased region" description="Polar residues" evidence="1">
    <location>
        <begin position="1070"/>
        <end position="1082"/>
    </location>
</feature>
<accession>A0A1Y2BFU2</accession>
<comment type="caution">
    <text evidence="2">The sequence shown here is derived from an EMBL/GenBank/DDBJ whole genome shotgun (WGS) entry which is preliminary data.</text>
</comment>
<reference evidence="2 3" key="1">
    <citation type="submission" date="2016-07" db="EMBL/GenBank/DDBJ databases">
        <title>Pervasive Adenine N6-methylation of Active Genes in Fungi.</title>
        <authorList>
            <consortium name="DOE Joint Genome Institute"/>
            <person name="Mondo S.J."/>
            <person name="Dannebaum R.O."/>
            <person name="Kuo R.C."/>
            <person name="Labutti K."/>
            <person name="Haridas S."/>
            <person name="Kuo A."/>
            <person name="Salamov A."/>
            <person name="Ahrendt S.R."/>
            <person name="Lipzen A."/>
            <person name="Sullivan W."/>
            <person name="Andreopoulos W.B."/>
            <person name="Clum A."/>
            <person name="Lindquist E."/>
            <person name="Daum C."/>
            <person name="Ramamoorthy G.K."/>
            <person name="Gryganskyi A."/>
            <person name="Culley D."/>
            <person name="Magnuson J.K."/>
            <person name="James T.Y."/>
            <person name="O'Malley M.A."/>
            <person name="Stajich J.E."/>
            <person name="Spatafora J.W."/>
            <person name="Visel A."/>
            <person name="Grigoriev I.V."/>
        </authorList>
    </citation>
    <scope>NUCLEOTIDE SEQUENCE [LARGE SCALE GENOMIC DNA]</scope>
    <source>
        <strain evidence="2 3">68-887.2</strain>
    </source>
</reference>
<feature type="compositionally biased region" description="Low complexity" evidence="1">
    <location>
        <begin position="713"/>
        <end position="735"/>
    </location>
</feature>
<feature type="region of interest" description="Disordered" evidence="1">
    <location>
        <begin position="1067"/>
        <end position="1131"/>
    </location>
</feature>
<feature type="region of interest" description="Disordered" evidence="1">
    <location>
        <begin position="125"/>
        <end position="192"/>
    </location>
</feature>